<evidence type="ECO:0000313" key="6">
    <source>
        <dbReference type="Ensembl" id="ENSGACP00000059392.1"/>
    </source>
</evidence>
<organism evidence="6 7">
    <name type="scientific">Gasterosteus aculeatus aculeatus</name>
    <name type="common">three-spined stickleback</name>
    <dbReference type="NCBI Taxonomy" id="481459"/>
    <lineage>
        <taxon>Eukaryota</taxon>
        <taxon>Metazoa</taxon>
        <taxon>Chordata</taxon>
        <taxon>Craniata</taxon>
        <taxon>Vertebrata</taxon>
        <taxon>Euteleostomi</taxon>
        <taxon>Actinopterygii</taxon>
        <taxon>Neopterygii</taxon>
        <taxon>Teleostei</taxon>
        <taxon>Neoteleostei</taxon>
        <taxon>Acanthomorphata</taxon>
        <taxon>Eupercaria</taxon>
        <taxon>Perciformes</taxon>
        <taxon>Cottioidei</taxon>
        <taxon>Gasterosteales</taxon>
        <taxon>Gasterosteidae</taxon>
        <taxon>Gasterosteus</taxon>
    </lineage>
</organism>
<evidence type="ECO:0000259" key="5">
    <source>
        <dbReference type="PROSITE" id="PS50174"/>
    </source>
</evidence>
<evidence type="ECO:0000256" key="4">
    <source>
        <dbReference type="SAM" id="MobiDB-lite"/>
    </source>
</evidence>
<dbReference type="Pfam" id="PF13821">
    <property type="entry name" value="DUF4187"/>
    <property type="match status" value="1"/>
</dbReference>
<dbReference type="PROSITE" id="PS50174">
    <property type="entry name" value="G_PATCH"/>
    <property type="match status" value="1"/>
</dbReference>
<dbReference type="PANTHER" id="PTHR21032">
    <property type="entry name" value="G PATCH DOMAIN-CONTAINING PROTEIN 11"/>
    <property type="match status" value="1"/>
</dbReference>
<evidence type="ECO:0000313" key="7">
    <source>
        <dbReference type="Proteomes" id="UP000007635"/>
    </source>
</evidence>
<dbReference type="AlphaFoldDB" id="A0AAQ4R8N3"/>
<dbReference type="Ensembl" id="ENSGACT00000049915.1">
    <property type="protein sequence ID" value="ENSGACP00000059392.1"/>
    <property type="gene ID" value="ENSGACG00000004367.2"/>
</dbReference>
<dbReference type="Proteomes" id="UP000007635">
    <property type="component" value="Chromosome VI"/>
</dbReference>
<evidence type="ECO:0000256" key="1">
    <source>
        <dbReference type="ARBA" id="ARBA00007140"/>
    </source>
</evidence>
<name>A0AAQ4R8N3_GASAC</name>
<comment type="similarity">
    <text evidence="1">Belongs to the GPATCH11 family.</text>
</comment>
<dbReference type="Pfam" id="PF01585">
    <property type="entry name" value="G-patch"/>
    <property type="match status" value="1"/>
</dbReference>
<feature type="compositionally biased region" description="Acidic residues" evidence="4">
    <location>
        <begin position="232"/>
        <end position="269"/>
    </location>
</feature>
<reference evidence="6" key="2">
    <citation type="submission" date="2025-08" db="UniProtKB">
        <authorList>
            <consortium name="Ensembl"/>
        </authorList>
    </citation>
    <scope>IDENTIFICATION</scope>
</reference>
<sequence>MSDEEDDYMSDAFLSKIQDVKPGVSMVRRAKEAIKKETRQMETNAKNRQKTYKEQEKESREAAMENSICNQNKGFALLQKMGYKAGQGLGKSGAGRVDPIPLNIKTGNKLPFKFIVVMYLVFGNTMCNPTGALQSFMYLSVYAKSDRGGIGMEGVKKRKAEEELEHYRQKVRAKQQNETKSLEDFRSRVRTEREERKIEGDLRRSQRACEQLDSQKSITIPREDWYWPKAETDEEEGDLKEEDEEDEEEEQEEEEEKEAEEEEEEEEIVELTSFDKLQILTSYLRGVHFYCIWCGTTYNDEEDLCSNCPGDTAADHD</sequence>
<dbReference type="SMART" id="SM01173">
    <property type="entry name" value="DUF4187"/>
    <property type="match status" value="1"/>
</dbReference>
<dbReference type="InterPro" id="IPR025239">
    <property type="entry name" value="DUF4187"/>
</dbReference>
<proteinExistence type="inferred from homology"/>
<dbReference type="PANTHER" id="PTHR21032:SF0">
    <property type="entry name" value="G PATCH DOMAIN-CONTAINING PROTEIN 11"/>
    <property type="match status" value="1"/>
</dbReference>
<feature type="compositionally biased region" description="Basic and acidic residues" evidence="4">
    <location>
        <begin position="175"/>
        <end position="190"/>
    </location>
</feature>
<dbReference type="GeneTree" id="ENSGT00440000039029"/>
<feature type="domain" description="G-patch" evidence="5">
    <location>
        <begin position="70"/>
        <end position="155"/>
    </location>
</feature>
<dbReference type="SMART" id="SM00443">
    <property type="entry name" value="G_patch"/>
    <property type="match status" value="1"/>
</dbReference>
<feature type="region of interest" description="Disordered" evidence="4">
    <location>
        <begin position="170"/>
        <end position="190"/>
    </location>
</feature>
<keyword evidence="7" id="KW-1185">Reference proteome</keyword>
<reference evidence="6" key="3">
    <citation type="submission" date="2025-09" db="UniProtKB">
        <authorList>
            <consortium name="Ensembl"/>
        </authorList>
    </citation>
    <scope>IDENTIFICATION</scope>
</reference>
<feature type="region of interest" description="Disordered" evidence="4">
    <location>
        <begin position="223"/>
        <end position="269"/>
    </location>
</feature>
<accession>A0AAQ4R8N3</accession>
<feature type="region of interest" description="Disordered" evidence="4">
    <location>
        <begin position="34"/>
        <end position="59"/>
    </location>
</feature>
<dbReference type="GO" id="GO:0000776">
    <property type="term" value="C:kinetochore"/>
    <property type="evidence" value="ECO:0007669"/>
    <property type="project" value="TreeGrafter"/>
</dbReference>
<reference evidence="6 7" key="1">
    <citation type="journal article" date="2021" name="G3 (Bethesda)">
        <title>Improved contiguity of the threespine stickleback genome using long-read sequencing.</title>
        <authorList>
            <person name="Nath S."/>
            <person name="Shaw D.E."/>
            <person name="White M.A."/>
        </authorList>
    </citation>
    <scope>NUCLEOTIDE SEQUENCE [LARGE SCALE GENOMIC DNA]</scope>
    <source>
        <strain evidence="6 7">Lake Benthic</strain>
    </source>
</reference>
<evidence type="ECO:0000256" key="2">
    <source>
        <dbReference type="ARBA" id="ARBA00021978"/>
    </source>
</evidence>
<protein>
    <recommendedName>
        <fullName evidence="2">G patch domain-containing protein 11</fullName>
    </recommendedName>
    <alternativeName>
        <fullName evidence="3">Coiled-coil domain-containing protein 75</fullName>
    </alternativeName>
</protein>
<dbReference type="InterPro" id="IPR000467">
    <property type="entry name" value="G_patch_dom"/>
</dbReference>
<evidence type="ECO:0000256" key="3">
    <source>
        <dbReference type="ARBA" id="ARBA00030688"/>
    </source>
</evidence>
<dbReference type="InterPro" id="IPR039249">
    <property type="entry name" value="GPATCH11"/>
</dbReference>
<dbReference type="GO" id="GO:0003676">
    <property type="term" value="F:nucleic acid binding"/>
    <property type="evidence" value="ECO:0007669"/>
    <property type="project" value="InterPro"/>
</dbReference>